<reference evidence="2" key="2">
    <citation type="submission" date="2015-01" db="EMBL/GenBank/DDBJ databases">
        <title>Evolutionary Origins and Diversification of the Mycorrhizal Mutualists.</title>
        <authorList>
            <consortium name="DOE Joint Genome Institute"/>
            <consortium name="Mycorrhizal Genomics Consortium"/>
            <person name="Kohler A."/>
            <person name="Kuo A."/>
            <person name="Nagy L.G."/>
            <person name="Floudas D."/>
            <person name="Copeland A."/>
            <person name="Barry K.W."/>
            <person name="Cichocki N."/>
            <person name="Veneault-Fourrey C."/>
            <person name="LaButti K."/>
            <person name="Lindquist E.A."/>
            <person name="Lipzen A."/>
            <person name="Lundell T."/>
            <person name="Morin E."/>
            <person name="Murat C."/>
            <person name="Riley R."/>
            <person name="Ohm R."/>
            <person name="Sun H."/>
            <person name="Tunlid A."/>
            <person name="Henrissat B."/>
            <person name="Grigoriev I.V."/>
            <person name="Hibbett D.S."/>
            <person name="Martin F."/>
        </authorList>
    </citation>
    <scope>NUCLEOTIDE SEQUENCE [LARGE SCALE GENOMIC DNA]</scope>
    <source>
        <strain evidence="2">F 1598</strain>
    </source>
</reference>
<protein>
    <submittedName>
        <fullName evidence="1">Uncharacterized protein</fullName>
    </submittedName>
</protein>
<dbReference type="InParanoid" id="A0A0C3B4R9"/>
<accession>A0A0C3B4R9</accession>
<keyword evidence="2" id="KW-1185">Reference proteome</keyword>
<evidence type="ECO:0000313" key="2">
    <source>
        <dbReference type="Proteomes" id="UP000054166"/>
    </source>
</evidence>
<evidence type="ECO:0000313" key="1">
    <source>
        <dbReference type="EMBL" id="KIM81193.1"/>
    </source>
</evidence>
<proteinExistence type="predicted"/>
<dbReference type="HOGENOM" id="CLU_2109909_0_0_1"/>
<gene>
    <name evidence="1" type="ORF">PILCRDRAFT_821646</name>
</gene>
<dbReference type="AlphaFoldDB" id="A0A0C3B4R9"/>
<dbReference type="EMBL" id="KN833000">
    <property type="protein sequence ID" value="KIM81193.1"/>
    <property type="molecule type" value="Genomic_DNA"/>
</dbReference>
<organism evidence="1 2">
    <name type="scientific">Piloderma croceum (strain F 1598)</name>
    <dbReference type="NCBI Taxonomy" id="765440"/>
    <lineage>
        <taxon>Eukaryota</taxon>
        <taxon>Fungi</taxon>
        <taxon>Dikarya</taxon>
        <taxon>Basidiomycota</taxon>
        <taxon>Agaricomycotina</taxon>
        <taxon>Agaricomycetes</taxon>
        <taxon>Agaricomycetidae</taxon>
        <taxon>Atheliales</taxon>
        <taxon>Atheliaceae</taxon>
        <taxon>Piloderma</taxon>
    </lineage>
</organism>
<dbReference type="OrthoDB" id="3028948at2759"/>
<dbReference type="Proteomes" id="UP000054166">
    <property type="component" value="Unassembled WGS sequence"/>
</dbReference>
<name>A0A0C3B4R9_PILCF</name>
<reference evidence="1 2" key="1">
    <citation type="submission" date="2014-04" db="EMBL/GenBank/DDBJ databases">
        <authorList>
            <consortium name="DOE Joint Genome Institute"/>
            <person name="Kuo A."/>
            <person name="Tarkka M."/>
            <person name="Buscot F."/>
            <person name="Kohler A."/>
            <person name="Nagy L.G."/>
            <person name="Floudas D."/>
            <person name="Copeland A."/>
            <person name="Barry K.W."/>
            <person name="Cichocki N."/>
            <person name="Veneault-Fourrey C."/>
            <person name="LaButti K."/>
            <person name="Lindquist E.A."/>
            <person name="Lipzen A."/>
            <person name="Lundell T."/>
            <person name="Morin E."/>
            <person name="Murat C."/>
            <person name="Sun H."/>
            <person name="Tunlid A."/>
            <person name="Henrissat B."/>
            <person name="Grigoriev I.V."/>
            <person name="Hibbett D.S."/>
            <person name="Martin F."/>
            <person name="Nordberg H.P."/>
            <person name="Cantor M.N."/>
            <person name="Hua S.X."/>
        </authorList>
    </citation>
    <scope>NUCLEOTIDE SEQUENCE [LARGE SCALE GENOMIC DNA]</scope>
    <source>
        <strain evidence="1 2">F 1598</strain>
    </source>
</reference>
<sequence length="115" mass="12533">MPGDTVRLGDLGLSVGDDTIIINAHLESGINGWLAEHNKFHILAAAITWPRRLDSDFGIIFISKTTRHYKLGMISKDGVGNQSCSFSGHRLLTTMVSLSGEPGLAQIHRYLSSDL</sequence>